<dbReference type="Gene3D" id="1.10.3730.20">
    <property type="match status" value="1"/>
</dbReference>
<dbReference type="AlphaFoldDB" id="A0A6C0AXW6"/>
<organism evidence="2">
    <name type="scientific">viral metagenome</name>
    <dbReference type="NCBI Taxonomy" id="1070528"/>
    <lineage>
        <taxon>unclassified sequences</taxon>
        <taxon>metagenomes</taxon>
        <taxon>organismal metagenomes</taxon>
    </lineage>
</organism>
<keyword evidence="1" id="KW-0472">Membrane</keyword>
<keyword evidence="1" id="KW-1133">Transmembrane helix</keyword>
<accession>A0A6C0AXW6</accession>
<sequence>MFLTLHNNFKFVPLYFITIVLGTILFVFGQYFLRVAVNKKDTFLQTWIIFTFIMGFTGLISGIILNYVPYIKSKNMLNFENKEMILYATFAGLVFAFGNFFWIYTISTKESLGGIRVIMAGVETFLLFLLGYLLFSEKFTFTKLIGILLILMGIYIVV</sequence>
<feature type="transmembrane region" description="Helical" evidence="1">
    <location>
        <begin position="117"/>
        <end position="135"/>
    </location>
</feature>
<evidence type="ECO:0000313" key="2">
    <source>
        <dbReference type="EMBL" id="QHS84075.1"/>
    </source>
</evidence>
<dbReference type="SUPFAM" id="SSF103481">
    <property type="entry name" value="Multidrug resistance efflux transporter EmrE"/>
    <property type="match status" value="1"/>
</dbReference>
<name>A0A6C0AXW6_9ZZZZ</name>
<keyword evidence="1" id="KW-0812">Transmembrane</keyword>
<evidence type="ECO:0000256" key="1">
    <source>
        <dbReference type="SAM" id="Phobius"/>
    </source>
</evidence>
<protein>
    <recommendedName>
        <fullName evidence="3">EamA domain-containing protein</fullName>
    </recommendedName>
</protein>
<dbReference type="EMBL" id="MN738772">
    <property type="protein sequence ID" value="QHS84075.1"/>
    <property type="molecule type" value="Genomic_DNA"/>
</dbReference>
<feature type="transmembrane region" description="Helical" evidence="1">
    <location>
        <begin position="44"/>
        <end position="65"/>
    </location>
</feature>
<evidence type="ECO:0008006" key="3">
    <source>
        <dbReference type="Google" id="ProtNLM"/>
    </source>
</evidence>
<dbReference type="InterPro" id="IPR037185">
    <property type="entry name" value="EmrE-like"/>
</dbReference>
<reference evidence="2" key="1">
    <citation type="journal article" date="2020" name="Nature">
        <title>Giant virus diversity and host interactions through global metagenomics.</title>
        <authorList>
            <person name="Schulz F."/>
            <person name="Roux S."/>
            <person name="Paez-Espino D."/>
            <person name="Jungbluth S."/>
            <person name="Walsh D.A."/>
            <person name="Denef V.J."/>
            <person name="McMahon K.D."/>
            <person name="Konstantinidis K.T."/>
            <person name="Eloe-Fadrosh E.A."/>
            <person name="Kyrpides N.C."/>
            <person name="Woyke T."/>
        </authorList>
    </citation>
    <scope>NUCLEOTIDE SEQUENCE</scope>
    <source>
        <strain evidence="2">GVMAG-S-ERX555965-48</strain>
    </source>
</reference>
<feature type="transmembrane region" description="Helical" evidence="1">
    <location>
        <begin position="141"/>
        <end position="157"/>
    </location>
</feature>
<proteinExistence type="predicted"/>
<feature type="transmembrane region" description="Helical" evidence="1">
    <location>
        <begin position="12"/>
        <end position="32"/>
    </location>
</feature>
<feature type="transmembrane region" description="Helical" evidence="1">
    <location>
        <begin position="85"/>
        <end position="105"/>
    </location>
</feature>